<evidence type="ECO:0000256" key="6">
    <source>
        <dbReference type="PROSITE-ProRule" id="PRU00176"/>
    </source>
</evidence>
<feature type="compositionally biased region" description="Low complexity" evidence="7">
    <location>
        <begin position="87"/>
        <end position="127"/>
    </location>
</feature>
<dbReference type="SUPFAM" id="SSF54928">
    <property type="entry name" value="RNA-binding domain, RBD"/>
    <property type="match status" value="1"/>
</dbReference>
<dbReference type="OrthoDB" id="252020at2759"/>
<feature type="region of interest" description="Disordered" evidence="7">
    <location>
        <begin position="45"/>
        <end position="161"/>
    </location>
</feature>
<keyword evidence="4" id="KW-0508">mRNA splicing</keyword>
<evidence type="ECO:0000256" key="2">
    <source>
        <dbReference type="ARBA" id="ARBA00022664"/>
    </source>
</evidence>
<keyword evidence="2" id="KW-0507">mRNA processing</keyword>
<dbReference type="GO" id="GO:0000398">
    <property type="term" value="P:mRNA splicing, via spliceosome"/>
    <property type="evidence" value="ECO:0007669"/>
    <property type="project" value="TreeGrafter"/>
</dbReference>
<protein>
    <recommendedName>
        <fullName evidence="8">RRM domain-containing protein</fullName>
    </recommendedName>
</protein>
<comment type="subcellular location">
    <subcellularLocation>
        <location evidence="1">Nucleus</location>
    </subcellularLocation>
</comment>
<evidence type="ECO:0000256" key="1">
    <source>
        <dbReference type="ARBA" id="ARBA00004123"/>
    </source>
</evidence>
<feature type="compositionally biased region" description="Basic and acidic residues" evidence="7">
    <location>
        <begin position="322"/>
        <end position="339"/>
    </location>
</feature>
<dbReference type="CDD" id="cd12365">
    <property type="entry name" value="RRM_RNPS1"/>
    <property type="match status" value="1"/>
</dbReference>
<dbReference type="EMBL" id="JAHUZN010000013">
    <property type="protein sequence ID" value="KAG8472294.1"/>
    <property type="molecule type" value="Genomic_DNA"/>
</dbReference>
<dbReference type="PANTHER" id="PTHR15481:SF0">
    <property type="entry name" value="LD23870P-RELATED"/>
    <property type="match status" value="1"/>
</dbReference>
<sequence>MVKHAFCLRGQIILEIRKLSTSIAGSNLTKHYRALYYHHPHPSRVSNFDPSFPSIPAMAKPTTRGRRSPSISGSSSRSRSRSKSRSRSYSGSDSKSSSRSRSVSRSRSASPSSSRSRSSFSSSPYRSGRSRSRSPPKRRSPVPGSRRGNSPPPQSKSHLQPQGLKLMLKFVACTDFRKASPIRESLVLYVDSLSRNVNEGHLREIFSNFGEVVNVDLAMDRVLNLPRGYGYVEFKTRADAEKALLYMDGAQIDGNVVRAKFTLPPRPKVSPPPKPISSAAKGDVPKSDNASADIERASPQRKSLPSPRRRSPVGRRGGSPRRPPESPRRRVDSPVRRNGETPPGAALHLLSEVVLRCLLQGGLDLPQGHLLAGCVVQSEDVLLLQGAGCYHRLFSPPRRARSPPRRSPLGRRRSRSPIRRPARSRSRSFSPRRGKGPAARRGRSSSYSRSPSPGRYRGGFLGAAVLEGNFLM</sequence>
<evidence type="ECO:0000256" key="3">
    <source>
        <dbReference type="ARBA" id="ARBA00022884"/>
    </source>
</evidence>
<keyword evidence="3 6" id="KW-0694">RNA-binding</keyword>
<feature type="compositionally biased region" description="Low complexity" evidence="7">
    <location>
        <begin position="444"/>
        <end position="453"/>
    </location>
</feature>
<dbReference type="InterPro" id="IPR035979">
    <property type="entry name" value="RBD_domain_sf"/>
</dbReference>
<feature type="compositionally biased region" description="Low complexity" evidence="7">
    <location>
        <begin position="68"/>
        <end position="77"/>
    </location>
</feature>
<dbReference type="PANTHER" id="PTHR15481">
    <property type="entry name" value="RIBONUCLEIC ACID BINDING PROTEIN S1"/>
    <property type="match status" value="1"/>
</dbReference>
<feature type="compositionally biased region" description="Pro residues" evidence="7">
    <location>
        <begin position="264"/>
        <end position="275"/>
    </location>
</feature>
<dbReference type="Gene3D" id="3.30.70.330">
    <property type="match status" value="1"/>
</dbReference>
<dbReference type="GO" id="GO:0003723">
    <property type="term" value="F:RNA binding"/>
    <property type="evidence" value="ECO:0007669"/>
    <property type="project" value="UniProtKB-UniRule"/>
</dbReference>
<feature type="compositionally biased region" description="Basic residues" evidence="7">
    <location>
        <begin position="128"/>
        <end position="140"/>
    </location>
</feature>
<feature type="compositionally biased region" description="Basic residues" evidence="7">
    <location>
        <begin position="398"/>
        <end position="443"/>
    </location>
</feature>
<dbReference type="PROSITE" id="PS50102">
    <property type="entry name" value="RRM"/>
    <property type="match status" value="1"/>
</dbReference>
<evidence type="ECO:0000259" key="8">
    <source>
        <dbReference type="PROSITE" id="PS50102"/>
    </source>
</evidence>
<keyword evidence="10" id="KW-1185">Reference proteome</keyword>
<evidence type="ECO:0000256" key="4">
    <source>
        <dbReference type="ARBA" id="ARBA00023187"/>
    </source>
</evidence>
<evidence type="ECO:0000256" key="7">
    <source>
        <dbReference type="SAM" id="MobiDB-lite"/>
    </source>
</evidence>
<proteinExistence type="predicted"/>
<name>A0A8J5Y7Z3_9ROSI</name>
<evidence type="ECO:0000313" key="10">
    <source>
        <dbReference type="Proteomes" id="UP000701853"/>
    </source>
</evidence>
<feature type="region of interest" description="Disordered" evidence="7">
    <location>
        <begin position="263"/>
        <end position="344"/>
    </location>
</feature>
<dbReference type="Pfam" id="PF00076">
    <property type="entry name" value="RRM_1"/>
    <property type="match status" value="1"/>
</dbReference>
<feature type="domain" description="RRM" evidence="8">
    <location>
        <begin position="186"/>
        <end position="264"/>
    </location>
</feature>
<dbReference type="AlphaFoldDB" id="A0A8J5Y7Z3"/>
<accession>A0A8J5Y7Z3</accession>
<dbReference type="SMART" id="SM00360">
    <property type="entry name" value="RRM"/>
    <property type="match status" value="1"/>
</dbReference>
<dbReference type="FunFam" id="3.30.70.330:FF:000461">
    <property type="entry name" value="Serine/arginine-rich splicing factor SR45"/>
    <property type="match status" value="1"/>
</dbReference>
<keyword evidence="5" id="KW-0539">Nucleus</keyword>
<comment type="caution">
    <text evidence="9">The sequence shown here is derived from an EMBL/GenBank/DDBJ whole genome shotgun (WGS) entry which is preliminary data.</text>
</comment>
<gene>
    <name evidence="9" type="ORF">CXB51_034334</name>
</gene>
<reference evidence="9 10" key="1">
    <citation type="journal article" date="2021" name="bioRxiv">
        <title>The Gossypium anomalum genome as a resource for cotton improvement and evolutionary analysis of hybrid incompatibility.</title>
        <authorList>
            <person name="Grover C.E."/>
            <person name="Yuan D."/>
            <person name="Arick M.A."/>
            <person name="Miller E.R."/>
            <person name="Hu G."/>
            <person name="Peterson D.G."/>
            <person name="Wendel J.F."/>
            <person name="Udall J.A."/>
        </authorList>
    </citation>
    <scope>NUCLEOTIDE SEQUENCE [LARGE SCALE GENOMIC DNA]</scope>
    <source>
        <strain evidence="9">JFW-Udall</strain>
        <tissue evidence="9">Leaf</tissue>
    </source>
</reference>
<feature type="region of interest" description="Disordered" evidence="7">
    <location>
        <begin position="393"/>
        <end position="453"/>
    </location>
</feature>
<dbReference type="GO" id="GO:0061574">
    <property type="term" value="C:ASAP complex"/>
    <property type="evidence" value="ECO:0007669"/>
    <property type="project" value="TreeGrafter"/>
</dbReference>
<evidence type="ECO:0000313" key="9">
    <source>
        <dbReference type="EMBL" id="KAG8472294.1"/>
    </source>
</evidence>
<dbReference type="InterPro" id="IPR012677">
    <property type="entry name" value="Nucleotide-bd_a/b_plait_sf"/>
</dbReference>
<dbReference type="Proteomes" id="UP000701853">
    <property type="component" value="Chromosome 13"/>
</dbReference>
<dbReference type="InterPro" id="IPR034201">
    <property type="entry name" value="RNPS1_RRM"/>
</dbReference>
<dbReference type="GO" id="GO:0005737">
    <property type="term" value="C:cytoplasm"/>
    <property type="evidence" value="ECO:0007669"/>
    <property type="project" value="TreeGrafter"/>
</dbReference>
<evidence type="ECO:0000256" key="5">
    <source>
        <dbReference type="ARBA" id="ARBA00023242"/>
    </source>
</evidence>
<dbReference type="GO" id="GO:0005654">
    <property type="term" value="C:nucleoplasm"/>
    <property type="evidence" value="ECO:0007669"/>
    <property type="project" value="TreeGrafter"/>
</dbReference>
<dbReference type="InterPro" id="IPR000504">
    <property type="entry name" value="RRM_dom"/>
</dbReference>
<organism evidence="9 10">
    <name type="scientific">Gossypium anomalum</name>
    <dbReference type="NCBI Taxonomy" id="47600"/>
    <lineage>
        <taxon>Eukaryota</taxon>
        <taxon>Viridiplantae</taxon>
        <taxon>Streptophyta</taxon>
        <taxon>Embryophyta</taxon>
        <taxon>Tracheophyta</taxon>
        <taxon>Spermatophyta</taxon>
        <taxon>Magnoliopsida</taxon>
        <taxon>eudicotyledons</taxon>
        <taxon>Gunneridae</taxon>
        <taxon>Pentapetalae</taxon>
        <taxon>rosids</taxon>
        <taxon>malvids</taxon>
        <taxon>Malvales</taxon>
        <taxon>Malvaceae</taxon>
        <taxon>Malvoideae</taxon>
        <taxon>Gossypium</taxon>
    </lineage>
</organism>